<reference evidence="2 3" key="1">
    <citation type="submission" date="2021-09" db="EMBL/GenBank/DDBJ databases">
        <title>The complete genome sequence of a new microorganism.</title>
        <authorList>
            <person name="Zi Z."/>
        </authorList>
    </citation>
    <scope>NUCLEOTIDE SEQUENCE [LARGE SCALE GENOMIC DNA]</scope>
    <source>
        <strain evidence="2 3">WGZ8</strain>
    </source>
</reference>
<dbReference type="RefSeq" id="WP_224314857.1">
    <property type="nucleotide sequence ID" value="NZ_JAIRBM010000015.1"/>
</dbReference>
<evidence type="ECO:0000313" key="3">
    <source>
        <dbReference type="Proteomes" id="UP000704176"/>
    </source>
</evidence>
<feature type="compositionally biased region" description="Low complexity" evidence="1">
    <location>
        <begin position="72"/>
        <end position="83"/>
    </location>
</feature>
<sequence length="465" mass="46299">MDHADRSAGLHLRPTFSSIFDHLSYMGELGLSGGANQGLFKLLQLDASNSSGRNDDANDDRGHGRQSEYQVDSSTDNSPTSSNHAGSHMGEITTGGNAAGNGGDGLFVGAMTDIDVALFSPINIAVGAATATQSNTVSFDQGATQRGGIGGHGGSGNEASGGYVLISAESDQGGPSQHAEILSTGGNAAGDGGSGAFIGAMNDTDVAIYSPLNIALGAYGGTTTATQYNTASFNQGATQLAGIGGQGGTGNVASSGGVQFSHLSATNGDLGLGLLHSSSVWTGNNASGNGGDGTFVGAMIDHDIAIYAPINIAIGLSGAATATQYNTVYFNQSAMQIAGVGGAGGVLNSAMGGSFVAGGDSAEHGEVDLSSLAHHGTAMTGHNTAGNGGDGMSFGNLSDTDIAIFAPINIASTAPLSSFSEGQPDFTHIVHSAVHMALADSHSDHHDQSVASDVMMLVDDFLHLT</sequence>
<evidence type="ECO:0000256" key="1">
    <source>
        <dbReference type="SAM" id="MobiDB-lite"/>
    </source>
</evidence>
<dbReference type="EMBL" id="JAIRBM010000015">
    <property type="protein sequence ID" value="MBZ6078103.1"/>
    <property type="molecule type" value="Genomic_DNA"/>
</dbReference>
<name>A0ABS7VRC2_9HYPH</name>
<feature type="compositionally biased region" description="Basic and acidic residues" evidence="1">
    <location>
        <begin position="53"/>
        <end position="66"/>
    </location>
</feature>
<comment type="caution">
    <text evidence="2">The sequence shown here is derived from an EMBL/GenBank/DDBJ whole genome shotgun (WGS) entry which is preliminary data.</text>
</comment>
<gene>
    <name evidence="2" type="ORF">K9B37_17705</name>
</gene>
<organism evidence="2 3">
    <name type="scientific">Microvirga puerhi</name>
    <dbReference type="NCBI Taxonomy" id="2876078"/>
    <lineage>
        <taxon>Bacteria</taxon>
        <taxon>Pseudomonadati</taxon>
        <taxon>Pseudomonadota</taxon>
        <taxon>Alphaproteobacteria</taxon>
        <taxon>Hyphomicrobiales</taxon>
        <taxon>Methylobacteriaceae</taxon>
        <taxon>Microvirga</taxon>
    </lineage>
</organism>
<evidence type="ECO:0000313" key="2">
    <source>
        <dbReference type="EMBL" id="MBZ6078103.1"/>
    </source>
</evidence>
<feature type="region of interest" description="Disordered" evidence="1">
    <location>
        <begin position="50"/>
        <end position="97"/>
    </location>
</feature>
<evidence type="ECO:0008006" key="4">
    <source>
        <dbReference type="Google" id="ProtNLM"/>
    </source>
</evidence>
<keyword evidence="3" id="KW-1185">Reference proteome</keyword>
<proteinExistence type="predicted"/>
<protein>
    <recommendedName>
        <fullName evidence="4">PE-PGRS family protein</fullName>
    </recommendedName>
</protein>
<accession>A0ABS7VRC2</accession>
<dbReference type="Proteomes" id="UP000704176">
    <property type="component" value="Unassembled WGS sequence"/>
</dbReference>